<evidence type="ECO:0000313" key="14">
    <source>
        <dbReference type="EMBL" id="CAB4650593.1"/>
    </source>
</evidence>
<evidence type="ECO:0000256" key="7">
    <source>
        <dbReference type="ARBA" id="ARBA00022781"/>
    </source>
</evidence>
<accession>A0A6J6QX62</accession>
<keyword evidence="9" id="KW-0406">Ion transport</keyword>
<evidence type="ECO:0000256" key="8">
    <source>
        <dbReference type="ARBA" id="ARBA00022989"/>
    </source>
</evidence>
<dbReference type="EMBL" id="CAEZWH010000064">
    <property type="protein sequence ID" value="CAB4650593.1"/>
    <property type="molecule type" value="Genomic_DNA"/>
</dbReference>
<dbReference type="EMBL" id="CAEZZM010000006">
    <property type="protein sequence ID" value="CAB4753948.1"/>
    <property type="molecule type" value="Genomic_DNA"/>
</dbReference>
<keyword evidence="7" id="KW-0375">Hydrogen ion transport</keyword>
<dbReference type="HAMAP" id="MF_01398">
    <property type="entry name" value="ATP_synth_b_bprime"/>
    <property type="match status" value="1"/>
</dbReference>
<evidence type="ECO:0000256" key="1">
    <source>
        <dbReference type="ARBA" id="ARBA00004167"/>
    </source>
</evidence>
<dbReference type="GO" id="GO:0015986">
    <property type="term" value="P:proton motive force-driven ATP synthesis"/>
    <property type="evidence" value="ECO:0007669"/>
    <property type="project" value="InterPro"/>
</dbReference>
<keyword evidence="8 12" id="KW-1133">Transmembrane helix</keyword>
<evidence type="ECO:0000313" key="16">
    <source>
        <dbReference type="EMBL" id="CAB4753948.1"/>
    </source>
</evidence>
<sequence>MIQYVNALLASEDPTVTHHWLLPETAEIIYGGLASVIVVGALIKFAGPAIKKSFSARTEKIQKELDDAAAAKVNADSDAKNIRAALGDIAGERSRMLAEADAQAAAVLTEGRTRIIAEVAELEAKAETDLSAARGRSSDELRAEISMLAALATPVVVEATLTDQTKNDLIEAFITSVGAAR</sequence>
<keyword evidence="5" id="KW-0138">CF(0)</keyword>
<proteinExistence type="inferred from homology"/>
<dbReference type="EMBL" id="CAEZYG010000123">
    <property type="protein sequence ID" value="CAB4715372.1"/>
    <property type="molecule type" value="Genomic_DNA"/>
</dbReference>
<evidence type="ECO:0000256" key="6">
    <source>
        <dbReference type="ARBA" id="ARBA00022692"/>
    </source>
</evidence>
<keyword evidence="10 12" id="KW-0472">Membrane</keyword>
<dbReference type="InterPro" id="IPR002146">
    <property type="entry name" value="ATP_synth_b/b'su_bac/chlpt"/>
</dbReference>
<name>A0A6J6QX62_9ZZZZ</name>
<feature type="transmembrane region" description="Helical" evidence="12">
    <location>
        <begin position="28"/>
        <end position="47"/>
    </location>
</feature>
<keyword evidence="6 12" id="KW-0812">Transmembrane</keyword>
<gene>
    <name evidence="13" type="ORF">UFOPK2166_00064</name>
    <name evidence="14" type="ORF">UFOPK2195_00450</name>
    <name evidence="15" type="ORF">UFOPK2657_00724</name>
    <name evidence="16" type="ORF">UFOPK2872_00114</name>
    <name evidence="17" type="ORF">UFOPK4000_00295</name>
</gene>
<dbReference type="Pfam" id="PF00430">
    <property type="entry name" value="ATP-synt_B"/>
    <property type="match status" value="1"/>
</dbReference>
<evidence type="ECO:0000256" key="11">
    <source>
        <dbReference type="ARBA" id="ARBA00025198"/>
    </source>
</evidence>
<dbReference type="GO" id="GO:0012505">
    <property type="term" value="C:endomembrane system"/>
    <property type="evidence" value="ECO:0007669"/>
    <property type="project" value="UniProtKB-SubCell"/>
</dbReference>
<evidence type="ECO:0000313" key="15">
    <source>
        <dbReference type="EMBL" id="CAB4715372.1"/>
    </source>
</evidence>
<keyword evidence="4" id="KW-0813">Transport</keyword>
<dbReference type="PANTHER" id="PTHR33445">
    <property type="entry name" value="ATP SYNTHASE SUBUNIT B', CHLOROPLASTIC"/>
    <property type="match status" value="1"/>
</dbReference>
<organism evidence="15">
    <name type="scientific">freshwater metagenome</name>
    <dbReference type="NCBI Taxonomy" id="449393"/>
    <lineage>
        <taxon>unclassified sequences</taxon>
        <taxon>metagenomes</taxon>
        <taxon>ecological metagenomes</taxon>
    </lineage>
</organism>
<dbReference type="GO" id="GO:0045259">
    <property type="term" value="C:proton-transporting ATP synthase complex"/>
    <property type="evidence" value="ECO:0007669"/>
    <property type="project" value="UniProtKB-KW"/>
</dbReference>
<dbReference type="PANTHER" id="PTHR33445:SF1">
    <property type="entry name" value="ATP SYNTHASE SUBUNIT B"/>
    <property type="match status" value="1"/>
</dbReference>
<evidence type="ECO:0000313" key="13">
    <source>
        <dbReference type="EMBL" id="CAB4639326.1"/>
    </source>
</evidence>
<reference evidence="15" key="1">
    <citation type="submission" date="2020-05" db="EMBL/GenBank/DDBJ databases">
        <authorList>
            <person name="Chiriac C."/>
            <person name="Salcher M."/>
            <person name="Ghai R."/>
            <person name="Kavagutti S V."/>
        </authorList>
    </citation>
    <scope>NUCLEOTIDE SEQUENCE</scope>
</reference>
<dbReference type="InterPro" id="IPR050059">
    <property type="entry name" value="ATP_synthase_B_chain"/>
</dbReference>
<dbReference type="EMBL" id="CAFBOT010000030">
    <property type="protein sequence ID" value="CAB4984299.1"/>
    <property type="molecule type" value="Genomic_DNA"/>
</dbReference>
<dbReference type="EMBL" id="CAEZWB010000003">
    <property type="protein sequence ID" value="CAB4639326.1"/>
    <property type="molecule type" value="Genomic_DNA"/>
</dbReference>
<evidence type="ECO:0000256" key="12">
    <source>
        <dbReference type="SAM" id="Phobius"/>
    </source>
</evidence>
<comment type="subcellular location">
    <subcellularLocation>
        <location evidence="2">Endomembrane system</location>
    </subcellularLocation>
    <subcellularLocation>
        <location evidence="1">Membrane</location>
        <topology evidence="1">Single-pass membrane protein</topology>
    </subcellularLocation>
</comment>
<evidence type="ECO:0000256" key="9">
    <source>
        <dbReference type="ARBA" id="ARBA00023065"/>
    </source>
</evidence>
<dbReference type="AlphaFoldDB" id="A0A6J6QX62"/>
<evidence type="ECO:0000256" key="10">
    <source>
        <dbReference type="ARBA" id="ARBA00023136"/>
    </source>
</evidence>
<dbReference type="CDD" id="cd06503">
    <property type="entry name" value="ATP-synt_Fo_b"/>
    <property type="match status" value="1"/>
</dbReference>
<evidence type="ECO:0000313" key="17">
    <source>
        <dbReference type="EMBL" id="CAB4984299.1"/>
    </source>
</evidence>
<dbReference type="GO" id="GO:0046961">
    <property type="term" value="F:proton-transporting ATPase activity, rotational mechanism"/>
    <property type="evidence" value="ECO:0007669"/>
    <property type="project" value="TreeGrafter"/>
</dbReference>
<evidence type="ECO:0000256" key="4">
    <source>
        <dbReference type="ARBA" id="ARBA00022448"/>
    </source>
</evidence>
<protein>
    <submittedName>
        <fullName evidence="15">Unannotated protein</fullName>
    </submittedName>
</protein>
<evidence type="ECO:0000256" key="5">
    <source>
        <dbReference type="ARBA" id="ARBA00022547"/>
    </source>
</evidence>
<comment type="similarity">
    <text evidence="3">Belongs to the ATPase B chain family.</text>
</comment>
<evidence type="ECO:0000256" key="3">
    <source>
        <dbReference type="ARBA" id="ARBA00005513"/>
    </source>
</evidence>
<evidence type="ECO:0000256" key="2">
    <source>
        <dbReference type="ARBA" id="ARBA00004308"/>
    </source>
</evidence>
<comment type="function">
    <text evidence="11">F(1)F(0) ATP synthase produces ATP from ADP in the presence of a proton or sodium gradient. F-type ATPases consist of two structural domains, F(1) containing the extramembraneous catalytic core and F(0) containing the membrane proton channel, linked together by a central stalk and a peripheral stalk. During catalysis, ATP synthesis in the catalytic domain of F(1) is coupled via a rotary mechanism of the central stalk subunits to proton translocation.</text>
</comment>